<dbReference type="SUPFAM" id="SSF52540">
    <property type="entry name" value="P-loop containing nucleoside triphosphate hydrolases"/>
    <property type="match status" value="1"/>
</dbReference>
<dbReference type="Proteomes" id="UP000698800">
    <property type="component" value="Unassembled WGS sequence"/>
</dbReference>
<comment type="similarity">
    <text evidence="1">Belongs to the SNF2/RAD54 helicase family.</text>
</comment>
<keyword evidence="6" id="KW-0347">Helicase</keyword>
<dbReference type="SUPFAM" id="SSF57850">
    <property type="entry name" value="RING/U-box"/>
    <property type="match status" value="1"/>
</dbReference>
<keyword evidence="5" id="KW-0378">Hydrolase</keyword>
<keyword evidence="8" id="KW-0067">ATP-binding</keyword>
<evidence type="ECO:0000256" key="4">
    <source>
        <dbReference type="ARBA" id="ARBA00022771"/>
    </source>
</evidence>
<evidence type="ECO:0000256" key="8">
    <source>
        <dbReference type="ARBA" id="ARBA00022840"/>
    </source>
</evidence>
<comment type="caution">
    <text evidence="12">The sequence shown here is derived from an EMBL/GenBank/DDBJ whole genome shotgun (WGS) entry which is preliminary data.</text>
</comment>
<dbReference type="CDD" id="cd18793">
    <property type="entry name" value="SF2_C_SNF"/>
    <property type="match status" value="1"/>
</dbReference>
<keyword evidence="13" id="KW-1185">Reference proteome</keyword>
<evidence type="ECO:0000256" key="7">
    <source>
        <dbReference type="ARBA" id="ARBA00022833"/>
    </source>
</evidence>
<dbReference type="GO" id="GO:0004386">
    <property type="term" value="F:helicase activity"/>
    <property type="evidence" value="ECO:0007669"/>
    <property type="project" value="UniProtKB-KW"/>
</dbReference>
<dbReference type="EMBL" id="JAGHQL010000058">
    <property type="protein sequence ID" value="KAH0542246.1"/>
    <property type="molecule type" value="Genomic_DNA"/>
</dbReference>
<dbReference type="Gene3D" id="3.40.50.300">
    <property type="entry name" value="P-loop containing nucleotide triphosphate hydrolases"/>
    <property type="match status" value="1"/>
</dbReference>
<dbReference type="InterPro" id="IPR013083">
    <property type="entry name" value="Znf_RING/FYVE/PHD"/>
</dbReference>
<feature type="domain" description="RING-type" evidence="10">
    <location>
        <begin position="146"/>
        <end position="190"/>
    </location>
</feature>
<evidence type="ECO:0008006" key="14">
    <source>
        <dbReference type="Google" id="ProtNLM"/>
    </source>
</evidence>
<dbReference type="Pfam" id="PF00097">
    <property type="entry name" value="zf-C3HC4"/>
    <property type="match status" value="1"/>
</dbReference>
<evidence type="ECO:0000256" key="6">
    <source>
        <dbReference type="ARBA" id="ARBA00022806"/>
    </source>
</evidence>
<dbReference type="PROSITE" id="PS51194">
    <property type="entry name" value="HELICASE_CTER"/>
    <property type="match status" value="1"/>
</dbReference>
<keyword evidence="4 9" id="KW-0863">Zinc-finger</keyword>
<dbReference type="PROSITE" id="PS00518">
    <property type="entry name" value="ZF_RING_1"/>
    <property type="match status" value="1"/>
</dbReference>
<organism evidence="12 13">
    <name type="scientific">Glutinoglossum americanum</name>
    <dbReference type="NCBI Taxonomy" id="1670608"/>
    <lineage>
        <taxon>Eukaryota</taxon>
        <taxon>Fungi</taxon>
        <taxon>Dikarya</taxon>
        <taxon>Ascomycota</taxon>
        <taxon>Pezizomycotina</taxon>
        <taxon>Geoglossomycetes</taxon>
        <taxon>Geoglossales</taxon>
        <taxon>Geoglossaceae</taxon>
        <taxon>Glutinoglossum</taxon>
    </lineage>
</organism>
<dbReference type="InterPro" id="IPR027417">
    <property type="entry name" value="P-loop_NTPase"/>
</dbReference>
<evidence type="ECO:0000256" key="1">
    <source>
        <dbReference type="ARBA" id="ARBA00007025"/>
    </source>
</evidence>
<evidence type="ECO:0000259" key="11">
    <source>
        <dbReference type="PROSITE" id="PS51194"/>
    </source>
</evidence>
<evidence type="ECO:0000256" key="9">
    <source>
        <dbReference type="PROSITE-ProRule" id="PRU00175"/>
    </source>
</evidence>
<evidence type="ECO:0000256" key="3">
    <source>
        <dbReference type="ARBA" id="ARBA00022741"/>
    </source>
</evidence>
<dbReference type="SMART" id="SM00490">
    <property type="entry name" value="HELICc"/>
    <property type="match status" value="1"/>
</dbReference>
<dbReference type="InterPro" id="IPR050628">
    <property type="entry name" value="SNF2_RAD54_helicase_TF"/>
</dbReference>
<dbReference type="GO" id="GO:0006289">
    <property type="term" value="P:nucleotide-excision repair"/>
    <property type="evidence" value="ECO:0007669"/>
    <property type="project" value="TreeGrafter"/>
</dbReference>
<dbReference type="PROSITE" id="PS50089">
    <property type="entry name" value="ZF_RING_2"/>
    <property type="match status" value="1"/>
</dbReference>
<sequence length="399" mass="45898">MVSVFNKEILDPSKYNINPERGTNFLTLLVQRSGNEGDGKLAFNKLQILLDRVMLRRLKRDHVSTMELPPKQVIIHREVFNEIELDLATSVMTNTTRQFDSYVARGVMLNNYANIFGLIMQMRQVADHPDLLLKRHAEAGQNVLVCTICDDVAEDAVRSKCHHTFCRRCVKNFVSSFQVTDVEADCPKCHITLSIDLEQPEIEQDEVQVKKSSIINRIKMENWTSSTKIEMLVYDLYRLRSDKQTHKSIVFSQFTSMLQLIEWRLHRAGFKTVMLDGTMTPAQRASSIKYFMENVEVEVFLVSLKAGGVALNLTEASRVFIVDPWWNPAAEWQSADRCHRIGQRRPCIITRLCIEDSVESRMVLLQEKKANMINGTMNADQKAMESLTPEDMEFLFRGN</sequence>
<dbReference type="InterPro" id="IPR018957">
    <property type="entry name" value="Znf_C3HC4_RING-type"/>
</dbReference>
<dbReference type="OrthoDB" id="448448at2759"/>
<dbReference type="GO" id="GO:0016787">
    <property type="term" value="F:hydrolase activity"/>
    <property type="evidence" value="ECO:0007669"/>
    <property type="project" value="UniProtKB-KW"/>
</dbReference>
<dbReference type="InterPro" id="IPR049730">
    <property type="entry name" value="SNF2/RAD54-like_C"/>
</dbReference>
<dbReference type="SMART" id="SM00184">
    <property type="entry name" value="RING"/>
    <property type="match status" value="1"/>
</dbReference>
<keyword evidence="7" id="KW-0862">Zinc</keyword>
<name>A0A9P8IDG3_9PEZI</name>
<proteinExistence type="inferred from homology"/>
<dbReference type="PANTHER" id="PTHR45626:SF12">
    <property type="entry name" value="DNA REPAIR PROTEIN RAD16"/>
    <property type="match status" value="1"/>
</dbReference>
<evidence type="ECO:0000313" key="12">
    <source>
        <dbReference type="EMBL" id="KAH0542246.1"/>
    </source>
</evidence>
<dbReference type="AlphaFoldDB" id="A0A9P8IDG3"/>
<feature type="domain" description="Helicase C-terminal" evidence="11">
    <location>
        <begin position="231"/>
        <end position="388"/>
    </location>
</feature>
<accession>A0A9P8IDG3</accession>
<dbReference type="GO" id="GO:0008094">
    <property type="term" value="F:ATP-dependent activity, acting on DNA"/>
    <property type="evidence" value="ECO:0007669"/>
    <property type="project" value="TreeGrafter"/>
</dbReference>
<dbReference type="Pfam" id="PF00271">
    <property type="entry name" value="Helicase_C"/>
    <property type="match status" value="1"/>
</dbReference>
<evidence type="ECO:0000313" key="13">
    <source>
        <dbReference type="Proteomes" id="UP000698800"/>
    </source>
</evidence>
<dbReference type="InterPro" id="IPR001650">
    <property type="entry name" value="Helicase_C-like"/>
</dbReference>
<dbReference type="InterPro" id="IPR017907">
    <property type="entry name" value="Znf_RING_CS"/>
</dbReference>
<evidence type="ECO:0000256" key="2">
    <source>
        <dbReference type="ARBA" id="ARBA00022723"/>
    </source>
</evidence>
<reference evidence="12" key="1">
    <citation type="submission" date="2021-03" db="EMBL/GenBank/DDBJ databases">
        <title>Comparative genomics and phylogenomic investigation of the class Geoglossomycetes provide insights into ecological specialization and systematics.</title>
        <authorList>
            <person name="Melie T."/>
            <person name="Pirro S."/>
            <person name="Miller A.N."/>
            <person name="Quandt A."/>
        </authorList>
    </citation>
    <scope>NUCLEOTIDE SEQUENCE</scope>
    <source>
        <strain evidence="12">GBOQ0MN5Z8</strain>
    </source>
</reference>
<dbReference type="PANTHER" id="PTHR45626">
    <property type="entry name" value="TRANSCRIPTION TERMINATION FACTOR 2-RELATED"/>
    <property type="match status" value="1"/>
</dbReference>
<keyword evidence="2" id="KW-0479">Metal-binding</keyword>
<dbReference type="Gene3D" id="3.30.40.10">
    <property type="entry name" value="Zinc/RING finger domain, C3HC4 (zinc finger)"/>
    <property type="match status" value="1"/>
</dbReference>
<gene>
    <name evidence="12" type="ORF">FGG08_003368</name>
</gene>
<dbReference type="GO" id="GO:0005634">
    <property type="term" value="C:nucleus"/>
    <property type="evidence" value="ECO:0007669"/>
    <property type="project" value="TreeGrafter"/>
</dbReference>
<dbReference type="InterPro" id="IPR001841">
    <property type="entry name" value="Znf_RING"/>
</dbReference>
<dbReference type="GO" id="GO:0005524">
    <property type="term" value="F:ATP binding"/>
    <property type="evidence" value="ECO:0007669"/>
    <property type="project" value="UniProtKB-KW"/>
</dbReference>
<evidence type="ECO:0000256" key="5">
    <source>
        <dbReference type="ARBA" id="ARBA00022801"/>
    </source>
</evidence>
<dbReference type="GO" id="GO:0008270">
    <property type="term" value="F:zinc ion binding"/>
    <property type="evidence" value="ECO:0007669"/>
    <property type="project" value="UniProtKB-KW"/>
</dbReference>
<keyword evidence="3" id="KW-0547">Nucleotide-binding</keyword>
<protein>
    <recommendedName>
        <fullName evidence="14">DNA repair protein RAD16</fullName>
    </recommendedName>
</protein>
<evidence type="ECO:0000259" key="10">
    <source>
        <dbReference type="PROSITE" id="PS50089"/>
    </source>
</evidence>